<evidence type="ECO:0000256" key="2">
    <source>
        <dbReference type="ARBA" id="ARBA00005364"/>
    </source>
</evidence>
<dbReference type="STRING" id="35525.A0A162SA00"/>
<dbReference type="OrthoDB" id="2127281at2759"/>
<feature type="compositionally biased region" description="Low complexity" evidence="8">
    <location>
        <begin position="197"/>
        <end position="207"/>
    </location>
</feature>
<keyword evidence="5 9" id="KW-0812">Transmembrane</keyword>
<dbReference type="EMBL" id="LRGB01000082">
    <property type="protein sequence ID" value="KZS21124.1"/>
    <property type="molecule type" value="Genomic_DNA"/>
</dbReference>
<dbReference type="Pfam" id="PF01699">
    <property type="entry name" value="Na_Ca_ex"/>
    <property type="match status" value="1"/>
</dbReference>
<evidence type="ECO:0000256" key="7">
    <source>
        <dbReference type="ARBA" id="ARBA00023136"/>
    </source>
</evidence>
<dbReference type="Gene3D" id="1.20.1420.30">
    <property type="entry name" value="NCX, central ion-binding region"/>
    <property type="match status" value="1"/>
</dbReference>
<comment type="subcellular location">
    <subcellularLocation>
        <location evidence="1">Membrane</location>
        <topology evidence="1">Multi-pass membrane protein</topology>
    </subcellularLocation>
</comment>
<dbReference type="GO" id="GO:0006874">
    <property type="term" value="P:intracellular calcium ion homeostasis"/>
    <property type="evidence" value="ECO:0007669"/>
    <property type="project" value="TreeGrafter"/>
</dbReference>
<dbReference type="PANTHER" id="PTHR10846">
    <property type="entry name" value="SODIUM/POTASSIUM/CALCIUM EXCHANGER"/>
    <property type="match status" value="1"/>
</dbReference>
<dbReference type="GO" id="GO:0005886">
    <property type="term" value="C:plasma membrane"/>
    <property type="evidence" value="ECO:0007669"/>
    <property type="project" value="TreeGrafter"/>
</dbReference>
<reference evidence="11 12" key="1">
    <citation type="submission" date="2016-03" db="EMBL/GenBank/DDBJ databases">
        <title>EvidentialGene: Evidence-directed Construction of Genes on Genomes.</title>
        <authorList>
            <person name="Gilbert D.G."/>
            <person name="Choi J.-H."/>
            <person name="Mockaitis K."/>
            <person name="Colbourne J."/>
            <person name="Pfrender M."/>
        </authorList>
    </citation>
    <scope>NUCLEOTIDE SEQUENCE [LARGE SCALE GENOMIC DNA]</scope>
    <source>
        <strain evidence="11 12">Xinb3</strain>
        <tissue evidence="11">Complete organism</tissue>
    </source>
</reference>
<feature type="transmembrane region" description="Helical" evidence="9">
    <location>
        <begin position="430"/>
        <end position="451"/>
    </location>
</feature>
<feature type="transmembrane region" description="Helical" evidence="9">
    <location>
        <begin position="526"/>
        <end position="545"/>
    </location>
</feature>
<keyword evidence="4" id="KW-0106">Calcium</keyword>
<accession>A0A162SA00</accession>
<name>A0A162SA00_9CRUS</name>
<evidence type="ECO:0000256" key="6">
    <source>
        <dbReference type="ARBA" id="ARBA00022989"/>
    </source>
</evidence>
<dbReference type="InterPro" id="IPR004837">
    <property type="entry name" value="NaCa_Exmemb"/>
</dbReference>
<evidence type="ECO:0000313" key="12">
    <source>
        <dbReference type="Proteomes" id="UP000076858"/>
    </source>
</evidence>
<feature type="transmembrane region" description="Helical" evidence="9">
    <location>
        <begin position="20"/>
        <end position="40"/>
    </location>
</feature>
<dbReference type="GO" id="GO:0005262">
    <property type="term" value="F:calcium channel activity"/>
    <property type="evidence" value="ECO:0007669"/>
    <property type="project" value="TreeGrafter"/>
</dbReference>
<organism evidence="11 12">
    <name type="scientific">Daphnia magna</name>
    <dbReference type="NCBI Taxonomy" id="35525"/>
    <lineage>
        <taxon>Eukaryota</taxon>
        <taxon>Metazoa</taxon>
        <taxon>Ecdysozoa</taxon>
        <taxon>Arthropoda</taxon>
        <taxon>Crustacea</taxon>
        <taxon>Branchiopoda</taxon>
        <taxon>Diplostraca</taxon>
        <taxon>Cladocera</taxon>
        <taxon>Anomopoda</taxon>
        <taxon>Daphniidae</taxon>
        <taxon>Daphnia</taxon>
    </lineage>
</organism>
<feature type="compositionally biased region" description="Gly residues" evidence="8">
    <location>
        <begin position="336"/>
        <end position="346"/>
    </location>
</feature>
<comment type="similarity">
    <text evidence="2">Belongs to the Ca(2+):cation antiporter (CaCA) (TC 2.A.19) family. SLC24A subfamily.</text>
</comment>
<dbReference type="PANTHER" id="PTHR10846:SF72">
    <property type="entry name" value="SODIUM_POTASSIUM_CALCIUM EXCHANGER NCKX30C"/>
    <property type="match status" value="1"/>
</dbReference>
<feature type="transmembrane region" description="Helical" evidence="9">
    <location>
        <begin position="395"/>
        <end position="418"/>
    </location>
</feature>
<comment type="caution">
    <text evidence="11">The sequence shown here is derived from an EMBL/GenBank/DDBJ whole genome shotgun (WGS) entry which is preliminary data.</text>
</comment>
<dbReference type="FunFam" id="1.20.1420.30:FF:000002">
    <property type="entry name" value="Sodium/potassium/calcium exchanger 2 isoform 1"/>
    <property type="match status" value="1"/>
</dbReference>
<keyword evidence="6 9" id="KW-1133">Transmembrane helix</keyword>
<evidence type="ECO:0000256" key="8">
    <source>
        <dbReference type="SAM" id="MobiDB-lite"/>
    </source>
</evidence>
<keyword evidence="4" id="KW-0406">Ion transport</keyword>
<dbReference type="Proteomes" id="UP000076858">
    <property type="component" value="Unassembled WGS sequence"/>
</dbReference>
<evidence type="ECO:0000313" key="11">
    <source>
        <dbReference type="EMBL" id="KZS21124.1"/>
    </source>
</evidence>
<feature type="transmembrane region" description="Helical" evidence="9">
    <location>
        <begin position="472"/>
        <end position="490"/>
    </location>
</feature>
<keyword evidence="12" id="KW-1185">Reference proteome</keyword>
<feature type="region of interest" description="Disordered" evidence="8">
    <location>
        <begin position="333"/>
        <end position="357"/>
    </location>
</feature>
<proteinExistence type="inferred from homology"/>
<feature type="transmembrane region" description="Helical" evidence="9">
    <location>
        <begin position="496"/>
        <end position="519"/>
    </location>
</feature>
<dbReference type="InterPro" id="IPR044880">
    <property type="entry name" value="NCX_ion-bd_dom_sf"/>
</dbReference>
<keyword evidence="4" id="KW-0109">Calcium transport</keyword>
<evidence type="ECO:0000256" key="1">
    <source>
        <dbReference type="ARBA" id="ARBA00004141"/>
    </source>
</evidence>
<protein>
    <submittedName>
        <fullName evidence="11">Putative Sodium/potassium/calcium exchanger 2</fullName>
    </submittedName>
</protein>
<keyword evidence="7 9" id="KW-0472">Membrane</keyword>
<evidence type="ECO:0000259" key="10">
    <source>
        <dbReference type="Pfam" id="PF01699"/>
    </source>
</evidence>
<dbReference type="AlphaFoldDB" id="A0A162SA00"/>
<dbReference type="InterPro" id="IPR004481">
    <property type="entry name" value="K/Na/Ca-exchanger"/>
</dbReference>
<keyword evidence="3" id="KW-0050">Antiport</keyword>
<gene>
    <name evidence="11" type="ORF">APZ42_012021</name>
</gene>
<feature type="region of interest" description="Disordered" evidence="8">
    <location>
        <begin position="179"/>
        <end position="212"/>
    </location>
</feature>
<evidence type="ECO:0000256" key="5">
    <source>
        <dbReference type="ARBA" id="ARBA00022692"/>
    </source>
</evidence>
<feature type="transmembrane region" description="Helical" evidence="9">
    <location>
        <begin position="367"/>
        <end position="383"/>
    </location>
</feature>
<evidence type="ECO:0000256" key="3">
    <source>
        <dbReference type="ARBA" id="ARBA00022449"/>
    </source>
</evidence>
<evidence type="ECO:0000256" key="4">
    <source>
        <dbReference type="ARBA" id="ARBA00022568"/>
    </source>
</evidence>
<keyword evidence="4" id="KW-0813">Transport</keyword>
<sequence>MGRLVRSRLKTGINMRRDSYFLVVSCTSLLLYAICLYTFLHLNGYIGAKSLVPGAAPPTGIGARHKEQGDVQKSSLFSAPYVKSQAEFDDGKIHEFQHNVGHPVDWDMRVKDWWCAHRSSQHITQHICGQFSRDIEDTLHRRSTIVTFNVKFIDKLCSIDTSVSFGIFSFFFGTKANNRGPPSQASVSSGGGGSSGTAGNVAGGTANDRGRAASAGIRGSKFRHGLLTLMIHSIDPMHDGGHVDDKANKLHAIASLRVLLDATKEQTVVNGRDANEELSCNARSEMTPVESFIVSEATAASASVSAATAILTKTDAGVSAVVDCTSMSNRQDANGAVGGADGAGGNGDEEATKPLDLSWPEGTRKQLTYLFLAPILWPLWLTLPDTRTPQGKRFFVITFVGSILWIAAYSYLMVWWANLTGETAYIPPEVMGLTFLAAGTSIPDLITSVIVARKGLGDMAVSSSVGSNIFDICVGLPLPWLLYCIIIGSPVQVSSSGMACSVLVLFGMLCFVVLSIACFRWKMNKALGITMFLFYFIFVAVSLGFEYGTLSCPV</sequence>
<feature type="domain" description="Sodium/calcium exchanger membrane region" evidence="10">
    <location>
        <begin position="396"/>
        <end position="543"/>
    </location>
</feature>
<evidence type="ECO:0000256" key="9">
    <source>
        <dbReference type="SAM" id="Phobius"/>
    </source>
</evidence>
<dbReference type="GO" id="GO:0008273">
    <property type="term" value="F:calcium, potassium:sodium antiporter activity"/>
    <property type="evidence" value="ECO:0007669"/>
    <property type="project" value="TreeGrafter"/>
</dbReference>